<name>A0A132NV66_GIAIN</name>
<dbReference type="VEuPathDB" id="GiardiaDB:QR46_2037"/>
<dbReference type="OrthoDB" id="10256196at2759"/>
<organism evidence="1 2">
    <name type="scientific">Giardia duodenalis assemblage B</name>
    <dbReference type="NCBI Taxonomy" id="1394984"/>
    <lineage>
        <taxon>Eukaryota</taxon>
        <taxon>Metamonada</taxon>
        <taxon>Diplomonadida</taxon>
        <taxon>Hexamitidae</taxon>
        <taxon>Giardiinae</taxon>
        <taxon>Giardia</taxon>
    </lineage>
</organism>
<proteinExistence type="predicted"/>
<protein>
    <submittedName>
        <fullName evidence="1">Uncharacterized protein</fullName>
    </submittedName>
</protein>
<dbReference type="EMBL" id="JXTI01000049">
    <property type="protein sequence ID" value="KWX13959.1"/>
    <property type="molecule type" value="Genomic_DNA"/>
</dbReference>
<evidence type="ECO:0000313" key="2">
    <source>
        <dbReference type="Proteomes" id="UP000070089"/>
    </source>
</evidence>
<sequence length="563" mass="62867">MIVDVPKYSLPDIIGIIYPALREGGDALSDATLAELTESADRLALLLLDDATTNSDDKEAIREQTSTVGCNHFISSSCIRRLLFSLAARSTPYNSGSKSYAELSALLYLYALLTFASSRGKGVPERRHSFIHGLIPALLSSHISGSNLLLASFCELALTVNDYTEPNALLKARASVSTVQISSLLLRNNGMFSRQTTIPQSISFCVELLSSCWKSVIGVQERRLAQLNQLATAELFEYTLSFLPASSPQALKLLLDTCIGWFMLDCQPPRDEFLLLYCLSFYSEAAQRSFQEMTDGASLSYLAHFLVPTVLASLHSSPHDIFIITLRCFTSALSQITTIAFSPPSDATAHVCQASNITPIFVSSLLIIENVENATPQLVYGVALFLLYALLDLDEISKPEPLCLEASSLQMYGHIRIRTMGNRFLAELYPQIVRFYIWIWHVRIFAKDVYQLIDIDPLTPQDASPNVMYTDKLTVREVYTQWFERLPVLNDLIALKHSECPKDTERDEVDLLGGAQLSLLVLRQSIEAVLKPNMPLFKYYVCRQNVLNKRNVALLDHLIKISK</sequence>
<comment type="caution">
    <text evidence="1">The sequence shown here is derived from an EMBL/GenBank/DDBJ whole genome shotgun (WGS) entry which is preliminary data.</text>
</comment>
<evidence type="ECO:0000313" key="1">
    <source>
        <dbReference type="EMBL" id="KWX13959.1"/>
    </source>
</evidence>
<gene>
    <name evidence="1" type="ORF">QR46_2037</name>
</gene>
<accession>A0A132NV66</accession>
<reference evidence="1 2" key="1">
    <citation type="journal article" date="2015" name="Mol. Biochem. Parasitol.">
        <title>Identification of polymorphic genes for use in assemblage B genotyping assays through comparative genomics of multiple assemblage B Giardia duodenalis isolates.</title>
        <authorList>
            <person name="Wielinga C."/>
            <person name="Thompson R.C."/>
            <person name="Monis P."/>
            <person name="Ryan U."/>
        </authorList>
    </citation>
    <scope>NUCLEOTIDE SEQUENCE [LARGE SCALE GENOMIC DNA]</scope>
    <source>
        <strain evidence="1 2">BAH15c1</strain>
    </source>
</reference>
<dbReference type="AlphaFoldDB" id="A0A132NV66"/>
<dbReference type="Proteomes" id="UP000070089">
    <property type="component" value="Unassembled WGS sequence"/>
</dbReference>